<dbReference type="EC" id="2.4.1.15" evidence="3"/>
<gene>
    <name evidence="3" type="ORF">RM540_05975</name>
</gene>
<keyword evidence="3" id="KW-0808">Transferase</keyword>
<dbReference type="PANTHER" id="PTHR10788:SF106">
    <property type="entry name" value="BCDNA.GH08860"/>
    <property type="match status" value="1"/>
</dbReference>
<evidence type="ECO:0000256" key="2">
    <source>
        <dbReference type="SAM" id="MobiDB-lite"/>
    </source>
</evidence>
<keyword evidence="4" id="KW-1185">Reference proteome</keyword>
<protein>
    <submittedName>
        <fullName evidence="3">Trehalose-6-phosphate synthase</fullName>
        <ecNumber evidence="3">2.4.1.15</ecNumber>
    </submittedName>
</protein>
<dbReference type="InterPro" id="IPR001830">
    <property type="entry name" value="Glyco_trans_20"/>
</dbReference>
<dbReference type="Proteomes" id="UP001267426">
    <property type="component" value="Unassembled WGS sequence"/>
</dbReference>
<dbReference type="Gene3D" id="3.40.50.2000">
    <property type="entry name" value="Glycogen Phosphorylase B"/>
    <property type="match status" value="2"/>
</dbReference>
<dbReference type="PANTHER" id="PTHR10788">
    <property type="entry name" value="TREHALOSE-6-PHOSPHATE SYNTHASE"/>
    <property type="match status" value="1"/>
</dbReference>
<accession>A0ABU3BPV7</accession>
<evidence type="ECO:0000313" key="4">
    <source>
        <dbReference type="Proteomes" id="UP001267426"/>
    </source>
</evidence>
<dbReference type="Pfam" id="PF00982">
    <property type="entry name" value="Glyco_transf_20"/>
    <property type="match status" value="1"/>
</dbReference>
<dbReference type="GO" id="GO:0003825">
    <property type="term" value="F:alpha,alpha-trehalose-phosphate synthase (UDP-forming) activity"/>
    <property type="evidence" value="ECO:0007669"/>
    <property type="project" value="UniProtKB-EC"/>
</dbReference>
<organism evidence="3 4">
    <name type="scientific">Rubrivirga litoralis</name>
    <dbReference type="NCBI Taxonomy" id="3075598"/>
    <lineage>
        <taxon>Bacteria</taxon>
        <taxon>Pseudomonadati</taxon>
        <taxon>Rhodothermota</taxon>
        <taxon>Rhodothermia</taxon>
        <taxon>Rhodothermales</taxon>
        <taxon>Rubricoccaceae</taxon>
        <taxon>Rubrivirga</taxon>
    </lineage>
</organism>
<feature type="region of interest" description="Disordered" evidence="2">
    <location>
        <begin position="453"/>
        <end position="480"/>
    </location>
</feature>
<proteinExistence type="inferred from homology"/>
<keyword evidence="3" id="KW-0328">Glycosyltransferase</keyword>
<dbReference type="RefSeq" id="WP_311662636.1">
    <property type="nucleotide sequence ID" value="NZ_JAVRHT010000010.1"/>
</dbReference>
<name>A0ABU3BPV7_9BACT</name>
<dbReference type="SUPFAM" id="SSF53756">
    <property type="entry name" value="UDP-Glycosyltransferase/glycogen phosphorylase"/>
    <property type="match status" value="1"/>
</dbReference>
<dbReference type="CDD" id="cd03788">
    <property type="entry name" value="GT20_TPS"/>
    <property type="match status" value="1"/>
</dbReference>
<comment type="similarity">
    <text evidence="1">Belongs to the glycosyltransferase 20 family.</text>
</comment>
<reference evidence="3 4" key="1">
    <citation type="submission" date="2023-09" db="EMBL/GenBank/DDBJ databases">
        <authorList>
            <person name="Rey-Velasco X."/>
        </authorList>
    </citation>
    <scope>NUCLEOTIDE SEQUENCE [LARGE SCALE GENOMIC DNA]</scope>
    <source>
        <strain evidence="3 4">F394</strain>
    </source>
</reference>
<dbReference type="EMBL" id="JAVRHT010000010">
    <property type="protein sequence ID" value="MDT0631293.1"/>
    <property type="molecule type" value="Genomic_DNA"/>
</dbReference>
<sequence length="480" mass="53459">MSLVLVANRAPIRPTSTGWAPALGGLASALLPVLEAQGGAWVAMQEPDERTPLFQRYPDDDPRFTVRRVPLEEPEYAAFYQGMANRVLWPLAHYLVEHVEPERTFRDAYRAVNRRFAHAALDVAREQGGAVQFWIQDYHMMLVPEMIRGALAGAQVGFFWHVPWPASEVFRIVPSATALLKGLLGSDLIGFHTEGYAENFRESARDLLGAEIDPEGVHWQGRHVRVEAHPIGIDVERFVGFGERPETQAQAEALVEELGDVQIVLGVDRLDYTKGLLLRMEAFERFLELYPEMHGRVTLLQVATPSRTGVPAYDRLRRDMDEITGRINGRFAQGAWAPVRYRYRSFTQEELAVLYRAADVAFVTPLRDGMNLVAHEFAAVSERGALVLSELTGAADYLDGAVFVNPYDAEGMARSLREALDLPEDDRRRRLASLRAAVERLDVHVWADRFLTSLDGRPAPPADGEGGAEPEGAEAVADPA</sequence>
<evidence type="ECO:0000256" key="1">
    <source>
        <dbReference type="ARBA" id="ARBA00008799"/>
    </source>
</evidence>
<comment type="caution">
    <text evidence="3">The sequence shown here is derived from an EMBL/GenBank/DDBJ whole genome shotgun (WGS) entry which is preliminary data.</text>
</comment>
<evidence type="ECO:0000313" key="3">
    <source>
        <dbReference type="EMBL" id="MDT0631293.1"/>
    </source>
</evidence>